<keyword evidence="8" id="KW-1133">Transmembrane helix</keyword>
<dbReference type="GO" id="GO:0008078">
    <property type="term" value="P:mesodermal cell migration"/>
    <property type="evidence" value="ECO:0007669"/>
    <property type="project" value="Ensembl"/>
</dbReference>
<accession>A0A3Q4N072</accession>
<reference evidence="9" key="1">
    <citation type="submission" date="2025-08" db="UniProtKB">
        <authorList>
            <consortium name="Ensembl"/>
        </authorList>
    </citation>
    <scope>IDENTIFICATION</scope>
</reference>
<dbReference type="PROSITE" id="PS50176">
    <property type="entry name" value="ARM_REPEAT"/>
    <property type="match status" value="2"/>
</dbReference>
<proteinExistence type="inferred from homology"/>
<evidence type="ECO:0000256" key="1">
    <source>
        <dbReference type="ARBA" id="ARBA00004282"/>
    </source>
</evidence>
<name>A0A3Q4N072_NEOBR</name>
<dbReference type="STRING" id="32507.ENSNBRP00000023709"/>
<evidence type="ECO:0000256" key="2">
    <source>
        <dbReference type="ARBA" id="ARBA00005462"/>
    </source>
</evidence>
<dbReference type="Bgee" id="ENSNBRG00000018124">
    <property type="expression patterns" value="Expressed in zone of skin and 7 other cell types or tissues"/>
</dbReference>
<reference evidence="9" key="2">
    <citation type="submission" date="2025-09" db="UniProtKB">
        <authorList>
            <consortium name="Ensembl"/>
        </authorList>
    </citation>
    <scope>IDENTIFICATION</scope>
</reference>
<comment type="subcellular location">
    <subcellularLocation>
        <location evidence="1">Cell junction</location>
    </subcellularLocation>
</comment>
<protein>
    <submittedName>
        <fullName evidence="9">Catenin (cadherin-associated protein), delta 1</fullName>
    </submittedName>
</protein>
<dbReference type="InterPro" id="IPR028435">
    <property type="entry name" value="Plakophilin/d_Catenin"/>
</dbReference>
<feature type="compositionally biased region" description="Polar residues" evidence="7">
    <location>
        <begin position="570"/>
        <end position="582"/>
    </location>
</feature>
<dbReference type="OMA" id="REDMETC"/>
<keyword evidence="8" id="KW-0812">Transmembrane</keyword>
<dbReference type="GO" id="GO:0005634">
    <property type="term" value="C:nucleus"/>
    <property type="evidence" value="ECO:0007669"/>
    <property type="project" value="TreeGrafter"/>
</dbReference>
<dbReference type="GO" id="GO:0005912">
    <property type="term" value="C:adherens junction"/>
    <property type="evidence" value="ECO:0007669"/>
    <property type="project" value="TreeGrafter"/>
</dbReference>
<dbReference type="SUPFAM" id="SSF48371">
    <property type="entry name" value="ARM repeat"/>
    <property type="match status" value="1"/>
</dbReference>
<dbReference type="AlphaFoldDB" id="A0A3Q4N072"/>
<dbReference type="Ensembl" id="ENSNBRT00000024324.1">
    <property type="protein sequence ID" value="ENSNBRP00000023709.1"/>
    <property type="gene ID" value="ENSNBRG00000018124.1"/>
</dbReference>
<dbReference type="PANTHER" id="PTHR10372:SF6">
    <property type="entry name" value="CATENIN DELTA-1"/>
    <property type="match status" value="1"/>
</dbReference>
<evidence type="ECO:0000256" key="3">
    <source>
        <dbReference type="ARBA" id="ARBA00022737"/>
    </source>
</evidence>
<comment type="similarity">
    <text evidence="2">Belongs to the beta-catenin family.</text>
</comment>
<dbReference type="GO" id="GO:0048920">
    <property type="term" value="P:posterior lateral line neuromast primordium migration"/>
    <property type="evidence" value="ECO:0007669"/>
    <property type="project" value="Ensembl"/>
</dbReference>
<evidence type="ECO:0000313" key="9">
    <source>
        <dbReference type="Ensembl" id="ENSNBRP00000023709.1"/>
    </source>
</evidence>
<evidence type="ECO:0000256" key="4">
    <source>
        <dbReference type="ARBA" id="ARBA00022889"/>
    </source>
</evidence>
<keyword evidence="3" id="KW-0677">Repeat</keyword>
<evidence type="ECO:0000313" key="10">
    <source>
        <dbReference type="Proteomes" id="UP000261580"/>
    </source>
</evidence>
<dbReference type="SMART" id="SM00185">
    <property type="entry name" value="ARM"/>
    <property type="match status" value="4"/>
</dbReference>
<organism evidence="9 10">
    <name type="scientific">Neolamprologus brichardi</name>
    <name type="common">Fairy cichlid</name>
    <name type="synonym">Lamprologus brichardi</name>
    <dbReference type="NCBI Taxonomy" id="32507"/>
    <lineage>
        <taxon>Eukaryota</taxon>
        <taxon>Metazoa</taxon>
        <taxon>Chordata</taxon>
        <taxon>Craniata</taxon>
        <taxon>Vertebrata</taxon>
        <taxon>Euteleostomi</taxon>
        <taxon>Actinopterygii</taxon>
        <taxon>Neopterygii</taxon>
        <taxon>Teleostei</taxon>
        <taxon>Neoteleostei</taxon>
        <taxon>Acanthomorphata</taxon>
        <taxon>Ovalentaria</taxon>
        <taxon>Cichlomorphae</taxon>
        <taxon>Cichliformes</taxon>
        <taxon>Cichlidae</taxon>
        <taxon>African cichlids</taxon>
        <taxon>Pseudocrenilabrinae</taxon>
        <taxon>Lamprologini</taxon>
        <taxon>Neolamprologus</taxon>
    </lineage>
</organism>
<feature type="region of interest" description="Disordered" evidence="7">
    <location>
        <begin position="568"/>
        <end position="605"/>
    </location>
</feature>
<keyword evidence="10" id="KW-1185">Reference proteome</keyword>
<keyword evidence="5" id="KW-0965">Cell junction</keyword>
<dbReference type="Pfam" id="PF00514">
    <property type="entry name" value="Arm"/>
    <property type="match status" value="3"/>
</dbReference>
<dbReference type="GO" id="GO:0003401">
    <property type="term" value="P:axis elongation"/>
    <property type="evidence" value="ECO:0007669"/>
    <property type="project" value="Ensembl"/>
</dbReference>
<dbReference type="GO" id="GO:0042074">
    <property type="term" value="P:cell migration involved in gastrulation"/>
    <property type="evidence" value="ECO:0007669"/>
    <property type="project" value="Ensembl"/>
</dbReference>
<dbReference type="Gene3D" id="1.25.10.10">
    <property type="entry name" value="Leucine-rich Repeat Variant"/>
    <property type="match status" value="2"/>
</dbReference>
<keyword evidence="4" id="KW-0130">Cell adhesion</keyword>
<dbReference type="InterPro" id="IPR000225">
    <property type="entry name" value="Armadillo"/>
</dbReference>
<dbReference type="InterPro" id="IPR011989">
    <property type="entry name" value="ARM-like"/>
</dbReference>
<feature type="repeat" description="ARM" evidence="6">
    <location>
        <begin position="410"/>
        <end position="453"/>
    </location>
</feature>
<feature type="transmembrane region" description="Helical" evidence="8">
    <location>
        <begin position="7"/>
        <end position="30"/>
    </location>
</feature>
<dbReference type="InterPro" id="IPR016024">
    <property type="entry name" value="ARM-type_fold"/>
</dbReference>
<evidence type="ECO:0000256" key="5">
    <source>
        <dbReference type="ARBA" id="ARBA00022949"/>
    </source>
</evidence>
<feature type="region of interest" description="Disordered" evidence="7">
    <location>
        <begin position="81"/>
        <end position="101"/>
    </location>
</feature>
<evidence type="ECO:0000256" key="7">
    <source>
        <dbReference type="SAM" id="MobiDB-lite"/>
    </source>
</evidence>
<feature type="repeat" description="ARM" evidence="6">
    <location>
        <begin position="367"/>
        <end position="404"/>
    </location>
</feature>
<dbReference type="Proteomes" id="UP000261580">
    <property type="component" value="Unassembled WGS sequence"/>
</dbReference>
<dbReference type="GO" id="GO:0005737">
    <property type="term" value="C:cytoplasm"/>
    <property type="evidence" value="ECO:0007669"/>
    <property type="project" value="TreeGrafter"/>
</dbReference>
<dbReference type="PANTHER" id="PTHR10372">
    <property type="entry name" value="PLAKOPHILLIN-RELATED"/>
    <property type="match status" value="1"/>
</dbReference>
<keyword evidence="8" id="KW-0472">Membrane</keyword>
<evidence type="ECO:0000256" key="6">
    <source>
        <dbReference type="PROSITE-ProRule" id="PRU00259"/>
    </source>
</evidence>
<dbReference type="GO" id="GO:0005886">
    <property type="term" value="C:plasma membrane"/>
    <property type="evidence" value="ECO:0007669"/>
    <property type="project" value="TreeGrafter"/>
</dbReference>
<evidence type="ECO:0000256" key="8">
    <source>
        <dbReference type="SAM" id="Phobius"/>
    </source>
</evidence>
<sequence length="780" mass="87216">MFAHGYTYTLSFSLCVGPCHVYFFLLPLFLQNGRIPCDADIERLTLNEGYINGTHHVSTFQIFRMEPGQVVQETFTVEEQPQQMPPIVSVETSEDGTTKRTETTVKKVVKTTTTRTVIPSVSDTLSMDGGSVTGGYTTPADRLYRQGPGVAVPMDYPTQTVPRNYHYGPPVGPYDDYRVGPPSEVYTSLSRGAHMDDRYRLQGMQIVFKLVGPMGSGMELSSIPRFVPEPYGLEDDQRSMGFDEPDYGMAPPMHYSTVPRNPHAYPRAPPRRTGSYEGLLDGDISGAGDYYWGGGAPLAQGERGSMASLDSTLRKGPGPGGWRQPELPEVIAMLNYRLDPVRSNAAAYLQHLTFKNDKVKSDVRRMKGIPALVSMLDNPHREVHYAACGALKNISYGKDQDNKIAIKNCDGVPALIRLLRKTHDQDLTDVITGTLWNLSSHDSVKMEIVDHALHALSDEVMVPHSGWERGSNGAGGGEENCKPRHLEWETALTNTAGCLRNVSSERSEARRKLRECTGLVDSLMYIVKSQIDCKDVDNKLTENCVCLLRNLSYQVHREIPNPERYLEATPNHQGPAYSSNKGSCFGSRKSKGRKDEDTADDTIDIPKRTSPAQGYELLYQPEVVRIYMSLVKESQNATVLEASAGAIQNLCAGHWTVRTAIYTDLFRFYSTRTLCAKLKWNFFGAIINTMFRDREVRGAGLVLQTVWGYKDLRRTLEKDGWKKTDFMVNLNPPTNKPNGYEESTLPLIDKGQWKDDREMIPMNDMGPGKCANTKHTNRYN</sequence>
<dbReference type="GO" id="GO:0098609">
    <property type="term" value="P:cell-cell adhesion"/>
    <property type="evidence" value="ECO:0007669"/>
    <property type="project" value="InterPro"/>
</dbReference>
<dbReference type="GeneTree" id="ENSGT00940000156045"/>